<organism evidence="1 2">
    <name type="scientific">Bacillus phage phiAGATE</name>
    <dbReference type="NCBI Taxonomy" id="1204533"/>
    <lineage>
        <taxon>Viruses</taxon>
        <taxon>Duplodnaviria</taxon>
        <taxon>Heunggongvirae</taxon>
        <taxon>Uroviricota</taxon>
        <taxon>Caudoviricetes</taxon>
        <taxon>Herelleviridae</taxon>
        <taxon>Bastillevirinae</taxon>
        <taxon>Agatevirus</taxon>
        <taxon>Agatevirus agate</taxon>
    </lineage>
</organism>
<accession>L0LBX6</accession>
<dbReference type="RefSeq" id="YP_008855204.1">
    <property type="nucleotide sequence ID" value="NC_020081.2"/>
</dbReference>
<evidence type="ECO:0000313" key="2">
    <source>
        <dbReference type="Proteomes" id="UP000010364"/>
    </source>
</evidence>
<dbReference type="RefSeq" id="YP_007349248.1">
    <property type="nucleotide sequence ID" value="NC_020081.2"/>
</dbReference>
<sequence>MKTTNEVFEYEVGEKVKVNMDYEMMKEYGFTNDTLFTVHSREIEDEVHWYILESHDGELVEADGASIYK</sequence>
<reference evidence="1 2" key="1">
    <citation type="submission" date="2013-11" db="EMBL/GenBank/DDBJ databases">
        <title>Discovery of phiAGATE novel phage infecting Bacillus pumilus leads to new insights in phylogeny of subfamily Spounavirinae.</title>
        <authorList>
            <person name="Barylski J."/>
            <person name="Nowicki G."/>
            <person name="Gozdzicka-Jozefiak A."/>
        </authorList>
    </citation>
    <scope>NUCLEOTIDE SEQUENCE [LARGE SCALE GENOMIC DNA]</scope>
</reference>
<dbReference type="EMBL" id="JX238501">
    <property type="protein sequence ID" value="AGB62655.1"/>
    <property type="molecule type" value="Genomic_DNA"/>
</dbReference>
<name>L0LBX6_9CAUD</name>
<evidence type="ECO:0000313" key="1">
    <source>
        <dbReference type="EMBL" id="AGB62655.1"/>
    </source>
</evidence>
<dbReference type="GeneID" id="14516202"/>
<dbReference type="Proteomes" id="UP000010364">
    <property type="component" value="Segment"/>
</dbReference>
<proteinExistence type="predicted"/>
<dbReference type="KEGG" id="vg:14516039"/>
<dbReference type="EMBL" id="JX238501">
    <property type="protein sequence ID" value="AHB12552.1"/>
    <property type="molecule type" value="Genomic_DNA"/>
</dbReference>
<dbReference type="GeneID" id="14516039"/>
<keyword evidence="2" id="KW-1185">Reference proteome</keyword>
<dbReference type="KEGG" id="vg:14516202"/>
<protein>
    <submittedName>
        <fullName evidence="1">Uncharacterized protein</fullName>
    </submittedName>
</protein>